<keyword evidence="2" id="KW-0175">Coiled coil</keyword>
<feature type="compositionally biased region" description="Low complexity" evidence="3">
    <location>
        <begin position="246"/>
        <end position="257"/>
    </location>
</feature>
<reference evidence="5 6" key="2">
    <citation type="submission" date="2019-11" db="EMBL/GenBank/DDBJ databases">
        <authorList>
            <person name="Lu H."/>
        </authorList>
    </citation>
    <scope>NUCLEOTIDE SEQUENCE [LARGE SCALE GENOMIC DNA]</scope>
    <source>
        <strain evidence="5 6">FIM1</strain>
    </source>
</reference>
<keyword evidence="6" id="KW-1185">Reference proteome</keyword>
<dbReference type="PANTHER" id="PTHR22663:SF17">
    <property type="entry name" value="RING FINGER PROTEIN NARYA-RELATED"/>
    <property type="match status" value="1"/>
</dbReference>
<evidence type="ECO:0000256" key="3">
    <source>
        <dbReference type="SAM" id="MobiDB-lite"/>
    </source>
</evidence>
<feature type="region of interest" description="Disordered" evidence="3">
    <location>
        <begin position="231"/>
        <end position="268"/>
    </location>
</feature>
<reference evidence="5 6" key="1">
    <citation type="submission" date="2016-03" db="EMBL/GenBank/DDBJ databases">
        <title>How can Kluyveromyces marxianus grow so fast - potential evolutionary course in Saccharomyces Complex revealed by comparative genomics.</title>
        <authorList>
            <person name="Mo W."/>
            <person name="Lu W."/>
            <person name="Yang X."/>
            <person name="Qi J."/>
            <person name="Lv H."/>
        </authorList>
    </citation>
    <scope>NUCLEOTIDE SEQUENCE [LARGE SCALE GENOMIC DNA]</scope>
    <source>
        <strain evidence="5 6">FIM1</strain>
    </source>
</reference>
<organism evidence="5 6">
    <name type="scientific">Kluyveromyces marxianus</name>
    <name type="common">Yeast</name>
    <name type="synonym">Candida kefyr</name>
    <dbReference type="NCBI Taxonomy" id="4911"/>
    <lineage>
        <taxon>Eukaryota</taxon>
        <taxon>Fungi</taxon>
        <taxon>Dikarya</taxon>
        <taxon>Ascomycota</taxon>
        <taxon>Saccharomycotina</taxon>
        <taxon>Saccharomycetes</taxon>
        <taxon>Saccharomycetales</taxon>
        <taxon>Saccharomycetaceae</taxon>
        <taxon>Kluyveromyces</taxon>
    </lineage>
</organism>
<feature type="coiled-coil region" evidence="2">
    <location>
        <begin position="114"/>
        <end position="148"/>
    </location>
</feature>
<protein>
    <submittedName>
        <fullName evidence="5">Protein CST9</fullName>
    </submittedName>
</protein>
<feature type="domain" description="RING-type" evidence="4">
    <location>
        <begin position="14"/>
        <end position="58"/>
    </location>
</feature>
<evidence type="ECO:0000313" key="6">
    <source>
        <dbReference type="Proteomes" id="UP000422736"/>
    </source>
</evidence>
<sequence>MPSRPVDLNQVWVNCSKCHKPYSSNSETENGKFWLTSCAHIVCSKHCNGSTTVCPVCGIERVSVLPLDDDSSKLPTEVQSFFKPFTSQLEPLYTVANFQWDSMVQVCGYYRQMCVKLQEKCNRQRELLVQAKEELDKYTALKNELRMGKSATVAPFSGSQTVSRNIFNARNDVSSENHESFVSKLQNSHRLSKPSRSLVNGQEPTSSSSSSSSSITNILAESTSINKIHQIEDPIVPTTPQTTVMNTSSKSTNSYSKPLSKQGAVSKPLPNALERLKLRRSSTSTISSRGILSYMRINSSQTSTGINSRSNINSSIYSRNQFKK</sequence>
<feature type="compositionally biased region" description="Polar residues" evidence="3">
    <location>
        <begin position="183"/>
        <end position="205"/>
    </location>
</feature>
<dbReference type="EMBL" id="CP015057">
    <property type="protein sequence ID" value="QGN16221.1"/>
    <property type="molecule type" value="Genomic_DNA"/>
</dbReference>
<evidence type="ECO:0000256" key="1">
    <source>
        <dbReference type="ARBA" id="ARBA00023254"/>
    </source>
</evidence>
<dbReference type="Proteomes" id="UP000422736">
    <property type="component" value="Chromosome 4"/>
</dbReference>
<keyword evidence="1" id="KW-0469">Meiosis</keyword>
<feature type="region of interest" description="Disordered" evidence="3">
    <location>
        <begin position="178"/>
        <end position="216"/>
    </location>
</feature>
<dbReference type="Pfam" id="PF14634">
    <property type="entry name" value="zf-RING_5"/>
    <property type="match status" value="1"/>
</dbReference>
<dbReference type="PANTHER" id="PTHR22663">
    <property type="entry name" value="RING FINGER PROTEIN NARYA-RELATED"/>
    <property type="match status" value="1"/>
</dbReference>
<evidence type="ECO:0000259" key="4">
    <source>
        <dbReference type="Pfam" id="PF14634"/>
    </source>
</evidence>
<dbReference type="InterPro" id="IPR001841">
    <property type="entry name" value="Znf_RING"/>
</dbReference>
<proteinExistence type="predicted"/>
<evidence type="ECO:0000256" key="2">
    <source>
        <dbReference type="SAM" id="Coils"/>
    </source>
</evidence>
<evidence type="ECO:0000313" key="5">
    <source>
        <dbReference type="EMBL" id="QGN16221.1"/>
    </source>
</evidence>
<gene>
    <name evidence="5" type="primary">CST9</name>
    <name evidence="5" type="ORF">FIM1_2925</name>
</gene>
<name>A0ABX6EWM4_KLUMA</name>
<accession>A0ABX6EWM4</accession>
<dbReference type="InterPro" id="IPR042123">
    <property type="entry name" value="Zip3/RNF212-like"/>
</dbReference>